<dbReference type="EMBL" id="JAUEPS010000013">
    <property type="protein sequence ID" value="KAK0460256.1"/>
    <property type="molecule type" value="Genomic_DNA"/>
</dbReference>
<protein>
    <recommendedName>
        <fullName evidence="3">F-box domain-containing protein</fullName>
    </recommendedName>
</protein>
<dbReference type="SUPFAM" id="SSF52047">
    <property type="entry name" value="RNI-like"/>
    <property type="match status" value="1"/>
</dbReference>
<evidence type="ECO:0000313" key="2">
    <source>
        <dbReference type="Proteomes" id="UP001175211"/>
    </source>
</evidence>
<organism evidence="1 2">
    <name type="scientific">Armillaria tabescens</name>
    <name type="common">Ringless honey mushroom</name>
    <name type="synonym">Agaricus tabescens</name>
    <dbReference type="NCBI Taxonomy" id="1929756"/>
    <lineage>
        <taxon>Eukaryota</taxon>
        <taxon>Fungi</taxon>
        <taxon>Dikarya</taxon>
        <taxon>Basidiomycota</taxon>
        <taxon>Agaricomycotina</taxon>
        <taxon>Agaricomycetes</taxon>
        <taxon>Agaricomycetidae</taxon>
        <taxon>Agaricales</taxon>
        <taxon>Marasmiineae</taxon>
        <taxon>Physalacriaceae</taxon>
        <taxon>Desarmillaria</taxon>
    </lineage>
</organism>
<evidence type="ECO:0000313" key="1">
    <source>
        <dbReference type="EMBL" id="KAK0460256.1"/>
    </source>
</evidence>
<dbReference type="GeneID" id="85362661"/>
<keyword evidence="2" id="KW-1185">Reference proteome</keyword>
<comment type="caution">
    <text evidence="1">The sequence shown here is derived from an EMBL/GenBank/DDBJ whole genome shotgun (WGS) entry which is preliminary data.</text>
</comment>
<accession>A0AA39KHU1</accession>
<reference evidence="1" key="1">
    <citation type="submission" date="2023-06" db="EMBL/GenBank/DDBJ databases">
        <authorList>
            <consortium name="Lawrence Berkeley National Laboratory"/>
            <person name="Ahrendt S."/>
            <person name="Sahu N."/>
            <person name="Indic B."/>
            <person name="Wong-Bajracharya J."/>
            <person name="Merenyi Z."/>
            <person name="Ke H.-M."/>
            <person name="Monk M."/>
            <person name="Kocsube S."/>
            <person name="Drula E."/>
            <person name="Lipzen A."/>
            <person name="Balint B."/>
            <person name="Henrissat B."/>
            <person name="Andreopoulos B."/>
            <person name="Martin F.M."/>
            <person name="Harder C.B."/>
            <person name="Rigling D."/>
            <person name="Ford K.L."/>
            <person name="Foster G.D."/>
            <person name="Pangilinan J."/>
            <person name="Papanicolaou A."/>
            <person name="Barry K."/>
            <person name="LaButti K."/>
            <person name="Viragh M."/>
            <person name="Koriabine M."/>
            <person name="Yan M."/>
            <person name="Riley R."/>
            <person name="Champramary S."/>
            <person name="Plett K.L."/>
            <person name="Tsai I.J."/>
            <person name="Slot J."/>
            <person name="Sipos G."/>
            <person name="Plett J."/>
            <person name="Nagy L.G."/>
            <person name="Grigoriev I.V."/>
        </authorList>
    </citation>
    <scope>NUCLEOTIDE SEQUENCE</scope>
    <source>
        <strain evidence="1">CCBAS 213</strain>
    </source>
</reference>
<dbReference type="AlphaFoldDB" id="A0AA39KHU1"/>
<sequence length="591" mass="65947">MACHVWAVGPAVPYWDLVPVPTPTNTNTNTVEIFDTRSFEKMDQRKMCPPCGGKGYLLPKKTNEELRRQLGTISQSIASTPNSHLLPEVLSQIFGLALGGDFFNMSETHTGPWALSHVCSSWRSAACGDPTIWTSILIDDSSVTIGVSGKVLTPCPREDPPSLLSTILSRSNQRDINIVFNISVGKVDFTTKRTIKQLFQIVMRDSKRWNDVSICVPCELIPMLEAVEGNVPRLSKLHIGTSEVDTVHEGPGVPPTPSPLVKAFNEAPALKEVSFDRLSVENTVLPRSQIISLTDIRKKYGRSKILVKILSLSPHLKALNFNSEIPEDYNHFQSWTDKIVHAELQSLTTCSTYFMKKMKFPRLTSLTVRPQFEERGDVDDAINTLITSSQCSLRYLHIEGSYMTDLLFQTLASTPELTQLELCFLRWDYEYAIGGFEQFTLRMDELTESGHHRIIPLLESLKVVVQRNTSGTSFGSIDSVFTDMAVSRWNCGALKSLLLEAETDMVLVGLGIENTTQLRTLKDEGFDISICTTTAGSPYTSGHWDARFVQEDYRRIYVWCNIQFPPTAVVSVGIHNNVHIFAYSHSGTTGG</sequence>
<name>A0AA39KHU1_ARMTA</name>
<dbReference type="RefSeq" id="XP_060332382.1">
    <property type="nucleotide sequence ID" value="XM_060479113.1"/>
</dbReference>
<dbReference type="InterPro" id="IPR032675">
    <property type="entry name" value="LRR_dom_sf"/>
</dbReference>
<dbReference type="Gene3D" id="3.80.10.10">
    <property type="entry name" value="Ribonuclease Inhibitor"/>
    <property type="match status" value="1"/>
</dbReference>
<evidence type="ECO:0008006" key="3">
    <source>
        <dbReference type="Google" id="ProtNLM"/>
    </source>
</evidence>
<gene>
    <name evidence="1" type="ORF">EV420DRAFT_1673449</name>
</gene>
<dbReference type="Proteomes" id="UP001175211">
    <property type="component" value="Unassembled WGS sequence"/>
</dbReference>
<proteinExistence type="predicted"/>